<sequence length="560" mass="60016">MRFVFAAVLFAISTALILGGLAQRTIFAPPSQYSLTVAPESSAPYAIIPQSVLALHPGTIKVTVEDAPQAFIATGRESDIEAFVGETKHVGLIAQASTEDAVAKEFAGTQPSIDPSNSDLWRSQIEAQLTASLKVSAEDQGAVLIASNGLAPIPQKINIVWTPTFDQTPSGIMIWIGLGLILIAIALTLLTFRKMRINRGPRRRTPKAPKPPRYRYRSVFKSPQRGRRSARGFVAITSGGLTLALLSGCASNPTATPSPTAEDQTQPVSLQSQQVQRILDEVSIVAREADASNDRRILVERFDGAALAIRTTNYQLRSRNARIASLQAIAARPVKFNLPAATSTWPRVAMAVTDEPGDTALPQMIVMQQDSPRTNYKVWFTIRLMPGAEIPAVPSSEIGAIPVDAGSLFLKLAPNKLPIAFGDVLNLGQASLSAQLFDLDNEFYRQVSQAQKEQATSLNNANIAYAHLLGDPNVISMATSNGGALVAVYQLDRYTIRPKRANSAVAVGPQERLLLGATGSTRGVRSVYGDMLLFYVPPAADSDKIVLLGATQGLISVASL</sequence>
<keyword evidence="1" id="KW-0812">Transmembrane</keyword>
<keyword evidence="1" id="KW-1133">Transmembrane helix</keyword>
<name>A0A6J6P1F9_9ZZZZ</name>
<evidence type="ECO:0000256" key="1">
    <source>
        <dbReference type="SAM" id="Phobius"/>
    </source>
</evidence>
<dbReference type="EMBL" id="CAEZXK010000033">
    <property type="protein sequence ID" value="CAB4692132.1"/>
    <property type="molecule type" value="Genomic_DNA"/>
</dbReference>
<organism evidence="3">
    <name type="scientific">freshwater metagenome</name>
    <dbReference type="NCBI Taxonomy" id="449393"/>
    <lineage>
        <taxon>unclassified sequences</taxon>
        <taxon>metagenomes</taxon>
        <taxon>ecological metagenomes</taxon>
    </lineage>
</organism>
<evidence type="ECO:0000259" key="2">
    <source>
        <dbReference type="Pfam" id="PF26366"/>
    </source>
</evidence>
<protein>
    <submittedName>
        <fullName evidence="3">Unannotated protein</fullName>
    </submittedName>
</protein>
<proteinExistence type="predicted"/>
<feature type="transmembrane region" description="Helical" evidence="1">
    <location>
        <begin position="172"/>
        <end position="192"/>
    </location>
</feature>
<evidence type="ECO:0000313" key="3">
    <source>
        <dbReference type="EMBL" id="CAB4692132.1"/>
    </source>
</evidence>
<reference evidence="3" key="1">
    <citation type="submission" date="2020-05" db="EMBL/GenBank/DDBJ databases">
        <authorList>
            <person name="Chiriac C."/>
            <person name="Salcher M."/>
            <person name="Ghai R."/>
            <person name="Kavagutti S V."/>
        </authorList>
    </citation>
    <scope>NUCLEOTIDE SEQUENCE</scope>
</reference>
<dbReference type="InterPro" id="IPR058407">
    <property type="entry name" value="DUF8094"/>
</dbReference>
<dbReference type="Pfam" id="PF26366">
    <property type="entry name" value="DUF8094"/>
    <property type="match status" value="1"/>
</dbReference>
<feature type="domain" description="DUF8094" evidence="2">
    <location>
        <begin position="272"/>
        <end position="555"/>
    </location>
</feature>
<dbReference type="AlphaFoldDB" id="A0A6J6P1F9"/>
<accession>A0A6J6P1F9</accession>
<keyword evidence="1" id="KW-0472">Membrane</keyword>
<gene>
    <name evidence="3" type="ORF">UFOPK2370_01029</name>
</gene>